<sequence length="282" mass="31251">MLESIAKKQGFKTFDEYIADVEKQLSPEERKRYQDMKLNLLSKDGRIDIALKTGIGFVGVGVKTGLIATSITALLQGSLLRVSLQAIGVGLLKVLVGQFTEGISLLRVAGNIISTAFKGELLTGKVLTAFKVLGVVGKILSLLGVALDAITLIYDAIDGAKQRTEFQKQELCVRRLTTKKIHQYVRTTLAFSSDVQGILDYAQNLQELVDEGTLTQKAADEKVKQKIAQLEPKIKEALNKIDDESIYKMLQQEDIKRKSWTNEDPSFAVIEEMLAQYEKEGK</sequence>
<gene>
    <name evidence="1" type="ORF">AMATHDRAFT_7230</name>
</gene>
<proteinExistence type="predicted"/>
<dbReference type="AlphaFoldDB" id="A0A2A9N8X1"/>
<protein>
    <submittedName>
        <fullName evidence="1">Uncharacterized protein</fullName>
    </submittedName>
</protein>
<dbReference type="EMBL" id="KZ302146">
    <property type="protein sequence ID" value="PFH46939.1"/>
    <property type="molecule type" value="Genomic_DNA"/>
</dbReference>
<evidence type="ECO:0000313" key="2">
    <source>
        <dbReference type="Proteomes" id="UP000242287"/>
    </source>
</evidence>
<reference evidence="1 2" key="1">
    <citation type="submission" date="2014-02" db="EMBL/GenBank/DDBJ databases">
        <title>Transposable element dynamics among asymbiotic and ectomycorrhizal Amanita fungi.</title>
        <authorList>
            <consortium name="DOE Joint Genome Institute"/>
            <person name="Hess J."/>
            <person name="Skrede I."/>
            <person name="Wolfe B."/>
            <person name="LaButti K."/>
            <person name="Ohm R.A."/>
            <person name="Grigoriev I.V."/>
            <person name="Pringle A."/>
        </authorList>
    </citation>
    <scope>NUCLEOTIDE SEQUENCE [LARGE SCALE GENOMIC DNA]</scope>
    <source>
        <strain evidence="1 2">SKay4041</strain>
    </source>
</reference>
<keyword evidence="2" id="KW-1185">Reference proteome</keyword>
<dbReference type="Proteomes" id="UP000242287">
    <property type="component" value="Unassembled WGS sequence"/>
</dbReference>
<dbReference type="OrthoDB" id="3261198at2759"/>
<accession>A0A2A9N8X1</accession>
<evidence type="ECO:0000313" key="1">
    <source>
        <dbReference type="EMBL" id="PFH46939.1"/>
    </source>
</evidence>
<organism evidence="1 2">
    <name type="scientific">Amanita thiersii Skay4041</name>
    <dbReference type="NCBI Taxonomy" id="703135"/>
    <lineage>
        <taxon>Eukaryota</taxon>
        <taxon>Fungi</taxon>
        <taxon>Dikarya</taxon>
        <taxon>Basidiomycota</taxon>
        <taxon>Agaricomycotina</taxon>
        <taxon>Agaricomycetes</taxon>
        <taxon>Agaricomycetidae</taxon>
        <taxon>Agaricales</taxon>
        <taxon>Pluteineae</taxon>
        <taxon>Amanitaceae</taxon>
        <taxon>Amanita</taxon>
    </lineage>
</organism>
<name>A0A2A9N8X1_9AGAR</name>